<dbReference type="OMA" id="STCAFFV"/>
<evidence type="ECO:0000313" key="5">
    <source>
        <dbReference type="Proteomes" id="UP000006701"/>
    </source>
</evidence>
<dbReference type="InterPro" id="IPR052766">
    <property type="entry name" value="S41A_metabolite_peptidase"/>
</dbReference>
<dbReference type="SUPFAM" id="SSF52096">
    <property type="entry name" value="ClpP/crotonase"/>
    <property type="match status" value="1"/>
</dbReference>
<dbReference type="InterPro" id="IPR056186">
    <property type="entry name" value="PDZ_CPAF-rel"/>
</dbReference>
<gene>
    <name evidence="4" type="ORF">ACLA_018060</name>
</gene>
<dbReference type="PANTHER" id="PTHR37049:SF4">
    <property type="entry name" value="RHODANESE DOMAIN-CONTAINING PROTEIN"/>
    <property type="match status" value="1"/>
</dbReference>
<name>A1CN81_ASPCL</name>
<feature type="domain" description="CPAF-like PDZ" evidence="3">
    <location>
        <begin position="153"/>
        <end position="272"/>
    </location>
</feature>
<reference evidence="4 5" key="1">
    <citation type="journal article" date="2008" name="PLoS Genet.">
        <title>Genomic islands in the pathogenic filamentous fungus Aspergillus fumigatus.</title>
        <authorList>
            <person name="Fedorova N.D."/>
            <person name="Khaldi N."/>
            <person name="Joardar V.S."/>
            <person name="Maiti R."/>
            <person name="Amedeo P."/>
            <person name="Anderson M.J."/>
            <person name="Crabtree J."/>
            <person name="Silva J.C."/>
            <person name="Badger J.H."/>
            <person name="Albarraq A."/>
            <person name="Angiuoli S."/>
            <person name="Bussey H."/>
            <person name="Bowyer P."/>
            <person name="Cotty P.J."/>
            <person name="Dyer P.S."/>
            <person name="Egan A."/>
            <person name="Galens K."/>
            <person name="Fraser-Liggett C.M."/>
            <person name="Haas B.J."/>
            <person name="Inman J.M."/>
            <person name="Kent R."/>
            <person name="Lemieux S."/>
            <person name="Malavazi I."/>
            <person name="Orvis J."/>
            <person name="Roemer T."/>
            <person name="Ronning C.M."/>
            <person name="Sundaram J.P."/>
            <person name="Sutton G."/>
            <person name="Turner G."/>
            <person name="Venter J.C."/>
            <person name="White O.R."/>
            <person name="Whitty B.R."/>
            <person name="Youngman P."/>
            <person name="Wolfe K.H."/>
            <person name="Goldman G.H."/>
            <person name="Wortman J.R."/>
            <person name="Jiang B."/>
            <person name="Denning D.W."/>
            <person name="Nierman W.C."/>
        </authorList>
    </citation>
    <scope>NUCLEOTIDE SEQUENCE [LARGE SCALE GENOMIC DNA]</scope>
    <source>
        <strain evidence="5">ATCC 1007 / CBS 513.65 / DSM 816 / NCTC 3887 / NRRL 1</strain>
    </source>
</reference>
<dbReference type="STRING" id="344612.A1CN81"/>
<keyword evidence="5" id="KW-1185">Reference proteome</keyword>
<dbReference type="Proteomes" id="UP000006701">
    <property type="component" value="Unassembled WGS sequence"/>
</dbReference>
<dbReference type="KEGG" id="act:ACLA_018060"/>
<evidence type="ECO:0000259" key="3">
    <source>
        <dbReference type="Pfam" id="PF23658"/>
    </source>
</evidence>
<feature type="chain" id="PRO_5002633723" evidence="1">
    <location>
        <begin position="22"/>
        <end position="597"/>
    </location>
</feature>
<sequence length="597" mass="65422">MLYKSILSTQFWATALLTVQAYHLQHDVRQVEPCAQVGDWIAEAKTTKGIPGGLVYGCLTSMPFDAHSAVDFVDKYRKYLQFQSTIETLKGPPPTYRMPPTDLLGGLDSIRTKAENNEYANHWGFEFDLRQLVNSAHDAHLSLQLCSTVLFRFSNSIPLVSVSPDGLELPQIYTLDDAQLLMEGARSVSPVVLIDGQKAAEYLEQFTSTAPLHDADAQYNTNFPSLASQVSIGAPRNNGLWSRNVAEMWTGDRIDLTFANGSTLTSHRTADLIRSEFPFRDGAALLDARCRKAQIPSTTSASSDSAGYPNTTWTSYGGGIAGYFSTAEELQDVGVLAVTTFSVYPSTLKQVSVEFLRNATAAGKKKIIIDLSANPGGSLTSGLDLFHIFFPDVVPYTATRLRAHPGAEFLGKAFARLAQSDRKLSLELWDANPFSWQSAVTPDQERGYESLEEWYGPYDIEGASVSGLYANFNYTTISTPYSPITGYGPIPLDPAERLFAPEDIVMITDGNCVSTCAYFVDRMHCQGVRTVAFGGRPQYGPMQAIGGTRGAQNLAYGGIYSYVDIAHGLVRDSLRNGSIALMTTEEWAEFNRSLPVH</sequence>
<protein>
    <submittedName>
        <fullName evidence="4">Peptidase, S41 family, putative</fullName>
    </submittedName>
</protein>
<dbReference type="RefSeq" id="XP_001268528.1">
    <property type="nucleotide sequence ID" value="XM_001268527.1"/>
</dbReference>
<dbReference type="PANTHER" id="PTHR37049">
    <property type="entry name" value="PEPTIDASE S41 FAMILY PROTEIN"/>
    <property type="match status" value="1"/>
</dbReference>
<dbReference type="GO" id="GO:0008236">
    <property type="term" value="F:serine-type peptidase activity"/>
    <property type="evidence" value="ECO:0007669"/>
    <property type="project" value="InterPro"/>
</dbReference>
<dbReference type="GO" id="GO:0006508">
    <property type="term" value="P:proteolysis"/>
    <property type="evidence" value="ECO:0007669"/>
    <property type="project" value="InterPro"/>
</dbReference>
<dbReference type="HOGENOM" id="CLU_014251_1_1_1"/>
<proteinExistence type="predicted"/>
<dbReference type="Gene3D" id="3.90.226.10">
    <property type="entry name" value="2-enoyl-CoA Hydratase, Chain A, domain 1"/>
    <property type="match status" value="1"/>
</dbReference>
<evidence type="ECO:0000313" key="4">
    <source>
        <dbReference type="EMBL" id="EAW07102.1"/>
    </source>
</evidence>
<dbReference type="AlphaFoldDB" id="A1CN81"/>
<dbReference type="GeneID" id="4700767"/>
<dbReference type="OrthoDB" id="27214at2759"/>
<accession>A1CN81</accession>
<evidence type="ECO:0000256" key="1">
    <source>
        <dbReference type="SAM" id="SignalP"/>
    </source>
</evidence>
<dbReference type="VEuPathDB" id="FungiDB:ACLA_018060"/>
<feature type="domain" description="Tail specific protease" evidence="2">
    <location>
        <begin position="332"/>
        <end position="400"/>
    </location>
</feature>
<keyword evidence="1" id="KW-0732">Signal</keyword>
<evidence type="ECO:0000259" key="2">
    <source>
        <dbReference type="Pfam" id="PF03572"/>
    </source>
</evidence>
<dbReference type="Pfam" id="PF23658">
    <property type="entry name" value="PDZ_CPAF_rel"/>
    <property type="match status" value="1"/>
</dbReference>
<dbReference type="InterPro" id="IPR005151">
    <property type="entry name" value="Tail-specific_protease"/>
</dbReference>
<organism evidence="4 5">
    <name type="scientific">Aspergillus clavatus (strain ATCC 1007 / CBS 513.65 / DSM 816 / NCTC 3887 / NRRL 1 / QM 1276 / 107)</name>
    <dbReference type="NCBI Taxonomy" id="344612"/>
    <lineage>
        <taxon>Eukaryota</taxon>
        <taxon>Fungi</taxon>
        <taxon>Dikarya</taxon>
        <taxon>Ascomycota</taxon>
        <taxon>Pezizomycotina</taxon>
        <taxon>Eurotiomycetes</taxon>
        <taxon>Eurotiomycetidae</taxon>
        <taxon>Eurotiales</taxon>
        <taxon>Aspergillaceae</taxon>
        <taxon>Aspergillus</taxon>
        <taxon>Aspergillus subgen. Fumigati</taxon>
    </lineage>
</organism>
<dbReference type="eggNOG" id="ENOG502S18W">
    <property type="taxonomic scope" value="Eukaryota"/>
</dbReference>
<dbReference type="Pfam" id="PF03572">
    <property type="entry name" value="Peptidase_S41"/>
    <property type="match status" value="1"/>
</dbReference>
<feature type="signal peptide" evidence="1">
    <location>
        <begin position="1"/>
        <end position="21"/>
    </location>
</feature>
<dbReference type="EMBL" id="DS027059">
    <property type="protein sequence ID" value="EAW07102.1"/>
    <property type="molecule type" value="Genomic_DNA"/>
</dbReference>
<dbReference type="InterPro" id="IPR029045">
    <property type="entry name" value="ClpP/crotonase-like_dom_sf"/>
</dbReference>